<feature type="region of interest" description="Disordered" evidence="7">
    <location>
        <begin position="300"/>
        <end position="321"/>
    </location>
</feature>
<comment type="similarity">
    <text evidence="2 6">Belongs to the cytochrome P450 family.</text>
</comment>
<dbReference type="EMBL" id="MU001514">
    <property type="protein sequence ID" value="KAF2438000.1"/>
    <property type="molecule type" value="Genomic_DNA"/>
</dbReference>
<protein>
    <submittedName>
        <fullName evidence="9">Cytochrome P450</fullName>
    </submittedName>
</protein>
<keyword evidence="6" id="KW-0503">Monooxygenase</keyword>
<name>A0A9P4P602_9PLEO</name>
<keyword evidence="4 5" id="KW-0408">Iron</keyword>
<evidence type="ECO:0000256" key="6">
    <source>
        <dbReference type="RuleBase" id="RU000461"/>
    </source>
</evidence>
<accession>A0A9P4P602</accession>
<dbReference type="InterPro" id="IPR001128">
    <property type="entry name" value="Cyt_P450"/>
</dbReference>
<dbReference type="PROSITE" id="PS00086">
    <property type="entry name" value="CYTOCHROME_P450"/>
    <property type="match status" value="1"/>
</dbReference>
<sequence length="559" mass="62940">MELVAFPSVLSPTLLIISVFVLVRHVLYPAFFSPLAKIPNAHPLAAFTSAWITWIRFRNIENSTVHEAHKRYGSVVRLGPSELSVNCVDDGIKTIYGKGFEKTPFYSVFVNYGILNMFSTLQSHPHAIKKKRIANIYAKSHLLSSPDIRAISTHITHKRILPLIANRAATDTPIDVFNLYRAAAVDMTTAYFFGLPVGTNHLENEDKRQHWQEQYLGSSPPDYMFFLHHLPQLTSWLAKFGIHVVPKDRFFFKDEFDAWCLNMCSGAEDLLSAVASGAEKRPGYFPVVYEQLKRITRKENMSEDPSIRLDDSATRQKGREAGDILDVPRSRQQLEIASELMDQLIATHETMGISLLYVSWELSRNPKIQDRLRAELKSLPTPVIYGSADEEVPDARSLDDLPLLHAIVMETLRLHPAVAGGQPRVTPPNASTKLGDYANIPPNTRVSSYAWSLHRNPEVFPDPDGWHPERWLESEPSSAAYQGSDKKERWFWAFSSGGRMCIGSNYAMLMMKYILAALHTNFVSTIVDDEGIEQTDGFMAGPKGDKLILAFQHAPSEVS</sequence>
<dbReference type="AlphaFoldDB" id="A0A9P4P602"/>
<dbReference type="SUPFAM" id="SSF48264">
    <property type="entry name" value="Cytochrome P450"/>
    <property type="match status" value="1"/>
</dbReference>
<keyword evidence="10" id="KW-1185">Reference proteome</keyword>
<dbReference type="CDD" id="cd11059">
    <property type="entry name" value="CYP_fungal"/>
    <property type="match status" value="1"/>
</dbReference>
<evidence type="ECO:0000313" key="10">
    <source>
        <dbReference type="Proteomes" id="UP000799764"/>
    </source>
</evidence>
<dbReference type="GO" id="GO:0004497">
    <property type="term" value="F:monooxygenase activity"/>
    <property type="evidence" value="ECO:0007669"/>
    <property type="project" value="UniProtKB-KW"/>
</dbReference>
<evidence type="ECO:0000256" key="2">
    <source>
        <dbReference type="ARBA" id="ARBA00010617"/>
    </source>
</evidence>
<proteinExistence type="inferred from homology"/>
<dbReference type="PRINTS" id="PR00385">
    <property type="entry name" value="P450"/>
</dbReference>
<dbReference type="GO" id="GO:0005506">
    <property type="term" value="F:iron ion binding"/>
    <property type="evidence" value="ECO:0007669"/>
    <property type="project" value="InterPro"/>
</dbReference>
<dbReference type="InterPro" id="IPR002403">
    <property type="entry name" value="Cyt_P450_E_grp-IV"/>
</dbReference>
<keyword evidence="8" id="KW-0812">Transmembrane</keyword>
<evidence type="ECO:0000256" key="3">
    <source>
        <dbReference type="ARBA" id="ARBA00022723"/>
    </source>
</evidence>
<evidence type="ECO:0000256" key="7">
    <source>
        <dbReference type="SAM" id="MobiDB-lite"/>
    </source>
</evidence>
<keyword evidence="6" id="KW-0560">Oxidoreductase</keyword>
<evidence type="ECO:0000256" key="8">
    <source>
        <dbReference type="SAM" id="Phobius"/>
    </source>
</evidence>
<gene>
    <name evidence="9" type="ORF">P171DRAFT_505780</name>
</gene>
<dbReference type="PANTHER" id="PTHR24305">
    <property type="entry name" value="CYTOCHROME P450"/>
    <property type="match status" value="1"/>
</dbReference>
<feature type="transmembrane region" description="Helical" evidence="8">
    <location>
        <begin position="6"/>
        <end position="27"/>
    </location>
</feature>
<feature type="binding site" description="axial binding residue" evidence="5">
    <location>
        <position position="501"/>
    </location>
    <ligand>
        <name>heme</name>
        <dbReference type="ChEBI" id="CHEBI:30413"/>
    </ligand>
    <ligandPart>
        <name>Fe</name>
        <dbReference type="ChEBI" id="CHEBI:18248"/>
    </ligandPart>
</feature>
<dbReference type="Pfam" id="PF00067">
    <property type="entry name" value="p450"/>
    <property type="match status" value="1"/>
</dbReference>
<dbReference type="GO" id="GO:0016705">
    <property type="term" value="F:oxidoreductase activity, acting on paired donors, with incorporation or reduction of molecular oxygen"/>
    <property type="evidence" value="ECO:0007669"/>
    <property type="project" value="InterPro"/>
</dbReference>
<keyword evidence="5 6" id="KW-0349">Heme</keyword>
<comment type="cofactor">
    <cofactor evidence="1 5">
        <name>heme</name>
        <dbReference type="ChEBI" id="CHEBI:30413"/>
    </cofactor>
</comment>
<organism evidence="9 10">
    <name type="scientific">Karstenula rhodostoma CBS 690.94</name>
    <dbReference type="NCBI Taxonomy" id="1392251"/>
    <lineage>
        <taxon>Eukaryota</taxon>
        <taxon>Fungi</taxon>
        <taxon>Dikarya</taxon>
        <taxon>Ascomycota</taxon>
        <taxon>Pezizomycotina</taxon>
        <taxon>Dothideomycetes</taxon>
        <taxon>Pleosporomycetidae</taxon>
        <taxon>Pleosporales</taxon>
        <taxon>Massarineae</taxon>
        <taxon>Didymosphaeriaceae</taxon>
        <taxon>Karstenula</taxon>
    </lineage>
</organism>
<keyword evidence="8" id="KW-0472">Membrane</keyword>
<reference evidence="9" key="1">
    <citation type="journal article" date="2020" name="Stud. Mycol.">
        <title>101 Dothideomycetes genomes: a test case for predicting lifestyles and emergence of pathogens.</title>
        <authorList>
            <person name="Haridas S."/>
            <person name="Albert R."/>
            <person name="Binder M."/>
            <person name="Bloem J."/>
            <person name="Labutti K."/>
            <person name="Salamov A."/>
            <person name="Andreopoulos B."/>
            <person name="Baker S."/>
            <person name="Barry K."/>
            <person name="Bills G."/>
            <person name="Bluhm B."/>
            <person name="Cannon C."/>
            <person name="Castanera R."/>
            <person name="Culley D."/>
            <person name="Daum C."/>
            <person name="Ezra D."/>
            <person name="Gonzalez J."/>
            <person name="Henrissat B."/>
            <person name="Kuo A."/>
            <person name="Liang C."/>
            <person name="Lipzen A."/>
            <person name="Lutzoni F."/>
            <person name="Magnuson J."/>
            <person name="Mondo S."/>
            <person name="Nolan M."/>
            <person name="Ohm R."/>
            <person name="Pangilinan J."/>
            <person name="Park H.-J."/>
            <person name="Ramirez L."/>
            <person name="Alfaro M."/>
            <person name="Sun H."/>
            <person name="Tritt A."/>
            <person name="Yoshinaga Y."/>
            <person name="Zwiers L.-H."/>
            <person name="Turgeon B."/>
            <person name="Goodwin S."/>
            <person name="Spatafora J."/>
            <person name="Crous P."/>
            <person name="Grigoriev I."/>
        </authorList>
    </citation>
    <scope>NUCLEOTIDE SEQUENCE</scope>
    <source>
        <strain evidence="9">CBS 690.94</strain>
    </source>
</reference>
<evidence type="ECO:0000256" key="5">
    <source>
        <dbReference type="PIRSR" id="PIRSR602403-1"/>
    </source>
</evidence>
<evidence type="ECO:0000313" key="9">
    <source>
        <dbReference type="EMBL" id="KAF2438000.1"/>
    </source>
</evidence>
<keyword evidence="3 5" id="KW-0479">Metal-binding</keyword>
<dbReference type="Gene3D" id="1.10.630.10">
    <property type="entry name" value="Cytochrome P450"/>
    <property type="match status" value="1"/>
</dbReference>
<evidence type="ECO:0000256" key="4">
    <source>
        <dbReference type="ARBA" id="ARBA00023004"/>
    </source>
</evidence>
<dbReference type="PRINTS" id="PR00465">
    <property type="entry name" value="EP450IV"/>
</dbReference>
<keyword evidence="8" id="KW-1133">Transmembrane helix</keyword>
<dbReference type="InterPro" id="IPR036396">
    <property type="entry name" value="Cyt_P450_sf"/>
</dbReference>
<dbReference type="InterPro" id="IPR017972">
    <property type="entry name" value="Cyt_P450_CS"/>
</dbReference>
<dbReference type="InterPro" id="IPR050121">
    <property type="entry name" value="Cytochrome_P450_monoxygenase"/>
</dbReference>
<dbReference type="OrthoDB" id="1470350at2759"/>
<comment type="caution">
    <text evidence="9">The sequence shown here is derived from an EMBL/GenBank/DDBJ whole genome shotgun (WGS) entry which is preliminary data.</text>
</comment>
<dbReference type="Proteomes" id="UP000799764">
    <property type="component" value="Unassembled WGS sequence"/>
</dbReference>
<dbReference type="PANTHER" id="PTHR24305:SF166">
    <property type="entry name" value="CYTOCHROME P450 12A4, MITOCHONDRIAL-RELATED"/>
    <property type="match status" value="1"/>
</dbReference>
<evidence type="ECO:0000256" key="1">
    <source>
        <dbReference type="ARBA" id="ARBA00001971"/>
    </source>
</evidence>
<dbReference type="GO" id="GO:0020037">
    <property type="term" value="F:heme binding"/>
    <property type="evidence" value="ECO:0007669"/>
    <property type="project" value="InterPro"/>
</dbReference>